<proteinExistence type="predicted"/>
<sequence>MFRYFNKKDFFLLFFGIFLSIFNGIVGPQRTIIFRGLTNTLIRSQQKWINGTLLMSDFQDDIFEYARLYACLGFTVFVLGMISISCLFALCERQLVKIRFNFLKSVLHQDMAWFDQSTDGDLTTKMNTSTDKIRAALTDKFGMLVQTTAQLVTGFVIAFCLNAKLAGVMMAIAPFMGATLFFSKKLSTNATLKENKAYKEAGTIAEEVISGIKMVMAFNGQHFELARYQKYLEIAVAMGIRKAYIIAFFNATFIGTMFCSMAVIFWYGIHLILTEGESLGTVFAIFWAVMDGTVRFGNVITQINVIVSGIESIKETFHIIDRKPEINCNCEDGIKPETFLGNIKFNNVHFAYPTRPSEKVIKNISFEVEANTKVALVGASGCGKSSMIKMIMRYYNVDGGNITIDGHDLNLLNINWLRNQIGIVSQEANLFSATIKENIKIGKPDATDEEIKAACKMANASSFIENFPMQYDTFIGEGGGIRLSGGMAQRIQIARALIRKPQLVILDEATSALGHIVEVGNHEELMERHGVYFDLVMMQQVTDIDTSDANSDQDILVGEPIIPMKKRESISETMNNFKNNIRRASLDVKQFVIRKTKEFTQVEIIPQKEDKEHKKATIIDVFRLGKKEIRATLFALIFIIGRGLAWPLFSILYGKLVLFLSSLQREPKYKNDLDYLCLGFLVLGLSSGVCAFVCSSIFGRTGENLAMKVRLLVYKQFLRQDTTYFEKPNNTVSKLTEQLSSNVSNVQAAIDIRLSEVLHSIVALCGSIVISFFYGWSIACVGLSTSFLFVLVQVILGSYLKKRTLADNACDVISYQIAQESIKNVRTVQAMTQQTLIVNRFLAASKEPCRKAMFRGLIQAASYAVSLIYIPVNFATLYSIGSYLVEDLLVSPYVLFQVVEALNNSTTSLMNAATYFPEYVKAQAASSELFEIIRSVPLIDNLSEEGRRDPIKGNISFKFGHFAYPHVPETPILKGIDFDVNMSQTIGLVGPSGSGKSTTIQLLERYYDLDSGKLKIDNIDIKEFNIRHYRNSVALVSQEPILFNISMKENIAYGMTDYSMEEVIEAAKMANIHDFIDSLPQKYDTAAGVGGGSLSGGQRMRLTISRAVIRKPKILLLDEPTSSLDSQSEKAVQEALEKIKVGRTSITIAHRLSSIQNSNIIAVVNDGAIDEIGSHQELINKRGLYYSLVNNQNMS</sequence>
<name>A0AC35U712_9BILA</name>
<evidence type="ECO:0000313" key="2">
    <source>
        <dbReference type="WBParaSite" id="RSKR_0000867400.1"/>
    </source>
</evidence>
<dbReference type="WBParaSite" id="RSKR_0000867400.1">
    <property type="protein sequence ID" value="RSKR_0000867400.1"/>
    <property type="gene ID" value="RSKR_0000867400"/>
</dbReference>
<reference evidence="2" key="1">
    <citation type="submission" date="2016-11" db="UniProtKB">
        <authorList>
            <consortium name="WormBaseParasite"/>
        </authorList>
    </citation>
    <scope>IDENTIFICATION</scope>
    <source>
        <strain evidence="2">KR3021</strain>
    </source>
</reference>
<accession>A0AC35U712</accession>
<organism evidence="1 2">
    <name type="scientific">Rhabditophanes sp. KR3021</name>
    <dbReference type="NCBI Taxonomy" id="114890"/>
    <lineage>
        <taxon>Eukaryota</taxon>
        <taxon>Metazoa</taxon>
        <taxon>Ecdysozoa</taxon>
        <taxon>Nematoda</taxon>
        <taxon>Chromadorea</taxon>
        <taxon>Rhabditida</taxon>
        <taxon>Tylenchina</taxon>
        <taxon>Panagrolaimomorpha</taxon>
        <taxon>Strongyloidoidea</taxon>
        <taxon>Alloionematidae</taxon>
        <taxon>Rhabditophanes</taxon>
    </lineage>
</organism>
<protein>
    <submittedName>
        <fullName evidence="2">ABC transmembrane type-1 domain-containing protein</fullName>
    </submittedName>
</protein>
<dbReference type="Proteomes" id="UP000095286">
    <property type="component" value="Unplaced"/>
</dbReference>
<evidence type="ECO:0000313" key="1">
    <source>
        <dbReference type="Proteomes" id="UP000095286"/>
    </source>
</evidence>